<reference evidence="4" key="1">
    <citation type="submission" date="2023-01" db="EMBL/GenBank/DDBJ databases">
        <title>Genome assembly of the deep-sea coral Lophelia pertusa.</title>
        <authorList>
            <person name="Herrera S."/>
            <person name="Cordes E."/>
        </authorList>
    </citation>
    <scope>NUCLEOTIDE SEQUENCE</scope>
    <source>
        <strain evidence="4">USNM1676648</strain>
        <tissue evidence="4">Polyp</tissue>
    </source>
</reference>
<feature type="transmembrane region" description="Helical" evidence="2">
    <location>
        <begin position="184"/>
        <end position="204"/>
    </location>
</feature>
<dbReference type="OrthoDB" id="5964378at2759"/>
<dbReference type="EMBL" id="MU825411">
    <property type="protein sequence ID" value="KAJ7390768.1"/>
    <property type="molecule type" value="Genomic_DNA"/>
</dbReference>
<comment type="caution">
    <text evidence="1">Lacks conserved residue(s) required for the propagation of feature annotation.</text>
</comment>
<organism evidence="4 5">
    <name type="scientific">Desmophyllum pertusum</name>
    <dbReference type="NCBI Taxonomy" id="174260"/>
    <lineage>
        <taxon>Eukaryota</taxon>
        <taxon>Metazoa</taxon>
        <taxon>Cnidaria</taxon>
        <taxon>Anthozoa</taxon>
        <taxon>Hexacorallia</taxon>
        <taxon>Scleractinia</taxon>
        <taxon>Caryophylliina</taxon>
        <taxon>Caryophylliidae</taxon>
        <taxon>Desmophyllum</taxon>
    </lineage>
</organism>
<keyword evidence="5" id="KW-1185">Reference proteome</keyword>
<keyword evidence="2" id="KW-1133">Transmembrane helix</keyword>
<proteinExistence type="predicted"/>
<evidence type="ECO:0000256" key="2">
    <source>
        <dbReference type="SAM" id="Phobius"/>
    </source>
</evidence>
<feature type="domain" description="PLAT" evidence="3">
    <location>
        <begin position="18"/>
        <end position="138"/>
    </location>
</feature>
<comment type="caution">
    <text evidence="4">The sequence shown here is derived from an EMBL/GenBank/DDBJ whole genome shotgun (WGS) entry which is preliminary data.</text>
</comment>
<dbReference type="InterPro" id="IPR036392">
    <property type="entry name" value="PLAT/LH2_dom_sf"/>
</dbReference>
<dbReference type="SUPFAM" id="SSF49723">
    <property type="entry name" value="Lipase/lipooxygenase domain (PLAT/LH2 domain)"/>
    <property type="match status" value="1"/>
</dbReference>
<dbReference type="InterPro" id="IPR001024">
    <property type="entry name" value="PLAT/LH2_dom"/>
</dbReference>
<feature type="transmembrane region" description="Helical" evidence="2">
    <location>
        <begin position="224"/>
        <end position="245"/>
    </location>
</feature>
<gene>
    <name evidence="4" type="ORF">OS493_022326</name>
</gene>
<dbReference type="Pfam" id="PF01477">
    <property type="entry name" value="PLAT"/>
    <property type="match status" value="1"/>
</dbReference>
<feature type="transmembrane region" description="Helical" evidence="2">
    <location>
        <begin position="309"/>
        <end position="338"/>
    </location>
</feature>
<protein>
    <recommendedName>
        <fullName evidence="3">PLAT domain-containing protein</fullName>
    </recommendedName>
</protein>
<evidence type="ECO:0000259" key="3">
    <source>
        <dbReference type="PROSITE" id="PS50095"/>
    </source>
</evidence>
<keyword evidence="2" id="KW-0812">Transmembrane</keyword>
<accession>A0A9W9ZZL3</accession>
<evidence type="ECO:0000313" key="5">
    <source>
        <dbReference type="Proteomes" id="UP001163046"/>
    </source>
</evidence>
<feature type="transmembrane region" description="Helical" evidence="2">
    <location>
        <begin position="389"/>
        <end position="407"/>
    </location>
</feature>
<dbReference type="SMART" id="SM00308">
    <property type="entry name" value="LH2"/>
    <property type="match status" value="1"/>
</dbReference>
<sequence>MITVSPFMPIALSQDSVYRYKASITTGPWPNSGTSAKVSMMLYGTETSSDVIELSCDHNESRNAFSRGSTDNFLFALDQPIGSLVKIRVGHDNSGEDPSWFLNEISITDIQANSKWKFPCYRWLALELEDGITTLDLYASNVNKSSDFKTKFSIARTCGLANDHMWLSIATKEPRDVFTRVQRLTCCWFLFLWGMIVSAMFYFEDVDETRSIHVGPFKMTTREFLVSVTTALIAFPPSFFVVFLFRKSRRSRVTNDEDGYYDDDGRKRFQLPHFCVYIAWFVCVVGSLLASFFSILYSLQWRGEKSVRWLSSVFFSMTGDVFVSQPVKIVVISVLLALRCTRKRNQENEPIEDTEIIQSDNSNKTLFDMSNDDIERQRKYRVTERKTNIFAKDMAFSCFFYLLLMIVCYGDKSDQRYHMAATTENAFTKFHKVRQQQ</sequence>
<evidence type="ECO:0000313" key="4">
    <source>
        <dbReference type="EMBL" id="KAJ7390768.1"/>
    </source>
</evidence>
<evidence type="ECO:0000256" key="1">
    <source>
        <dbReference type="PROSITE-ProRule" id="PRU00152"/>
    </source>
</evidence>
<dbReference type="InterPro" id="IPR051223">
    <property type="entry name" value="Polycystin"/>
</dbReference>
<keyword evidence="2" id="KW-0472">Membrane</keyword>
<dbReference type="Proteomes" id="UP001163046">
    <property type="component" value="Unassembled WGS sequence"/>
</dbReference>
<dbReference type="GO" id="GO:0005262">
    <property type="term" value="F:calcium channel activity"/>
    <property type="evidence" value="ECO:0007669"/>
    <property type="project" value="TreeGrafter"/>
</dbReference>
<dbReference type="Gene3D" id="2.60.60.20">
    <property type="entry name" value="PLAT/LH2 domain"/>
    <property type="match status" value="1"/>
</dbReference>
<dbReference type="PANTHER" id="PTHR10877">
    <property type="entry name" value="POLYCYSTIN FAMILY MEMBER"/>
    <property type="match status" value="1"/>
</dbReference>
<dbReference type="PROSITE" id="PS50095">
    <property type="entry name" value="PLAT"/>
    <property type="match status" value="1"/>
</dbReference>
<feature type="transmembrane region" description="Helical" evidence="2">
    <location>
        <begin position="274"/>
        <end position="297"/>
    </location>
</feature>
<dbReference type="GO" id="GO:0050982">
    <property type="term" value="P:detection of mechanical stimulus"/>
    <property type="evidence" value="ECO:0007669"/>
    <property type="project" value="TreeGrafter"/>
</dbReference>
<dbReference type="GO" id="GO:0016020">
    <property type="term" value="C:membrane"/>
    <property type="evidence" value="ECO:0007669"/>
    <property type="project" value="TreeGrafter"/>
</dbReference>
<dbReference type="PANTHER" id="PTHR10877:SF150">
    <property type="entry name" value="REJ DOMAIN-CONTAINING PROTEIN"/>
    <property type="match status" value="1"/>
</dbReference>
<name>A0A9W9ZZL3_9CNID</name>
<dbReference type="AlphaFoldDB" id="A0A9W9ZZL3"/>